<evidence type="ECO:0000256" key="8">
    <source>
        <dbReference type="ARBA" id="ARBA00022989"/>
    </source>
</evidence>
<dbReference type="RefSeq" id="WP_281999643.1">
    <property type="nucleotide sequence ID" value="NZ_AP027151.1"/>
</dbReference>
<keyword evidence="10 11" id="KW-0472">Membrane</keyword>
<gene>
    <name evidence="13" type="primary">rseP</name>
    <name evidence="13" type="ORF">GURASL_24380</name>
</gene>
<evidence type="ECO:0000313" key="14">
    <source>
        <dbReference type="Proteomes" id="UP001317705"/>
    </source>
</evidence>
<organism evidence="13 14">
    <name type="scientific">Geotalea uraniireducens</name>
    <dbReference type="NCBI Taxonomy" id="351604"/>
    <lineage>
        <taxon>Bacteria</taxon>
        <taxon>Pseudomonadati</taxon>
        <taxon>Thermodesulfobacteriota</taxon>
        <taxon>Desulfuromonadia</taxon>
        <taxon>Geobacterales</taxon>
        <taxon>Geobacteraceae</taxon>
        <taxon>Geotalea</taxon>
    </lineage>
</organism>
<dbReference type="EC" id="3.4.24.-" evidence="11"/>
<keyword evidence="4" id="KW-0645">Protease</keyword>
<evidence type="ECO:0000256" key="2">
    <source>
        <dbReference type="ARBA" id="ARBA00004141"/>
    </source>
</evidence>
<keyword evidence="5 11" id="KW-0812">Transmembrane</keyword>
<keyword evidence="14" id="KW-1185">Reference proteome</keyword>
<evidence type="ECO:0000256" key="11">
    <source>
        <dbReference type="RuleBase" id="RU362031"/>
    </source>
</evidence>
<evidence type="ECO:0000313" key="13">
    <source>
        <dbReference type="EMBL" id="BDV43515.1"/>
    </source>
</evidence>
<dbReference type="InterPro" id="IPR041489">
    <property type="entry name" value="PDZ_6"/>
</dbReference>
<dbReference type="PANTHER" id="PTHR42837">
    <property type="entry name" value="REGULATOR OF SIGMA-E PROTEASE RSEP"/>
    <property type="match status" value="1"/>
</dbReference>
<evidence type="ECO:0000256" key="9">
    <source>
        <dbReference type="ARBA" id="ARBA00023049"/>
    </source>
</evidence>
<comment type="subcellular location">
    <subcellularLocation>
        <location evidence="2">Membrane</location>
        <topology evidence="2">Multi-pass membrane protein</topology>
    </subcellularLocation>
</comment>
<dbReference type="SUPFAM" id="SSF50156">
    <property type="entry name" value="PDZ domain-like"/>
    <property type="match status" value="1"/>
</dbReference>
<proteinExistence type="inferred from homology"/>
<keyword evidence="9 11" id="KW-0482">Metalloprotease</keyword>
<evidence type="ECO:0000256" key="4">
    <source>
        <dbReference type="ARBA" id="ARBA00022670"/>
    </source>
</evidence>
<sequence length="358" mass="38312">MLSVVSAIVVLGILIFVHELGHFIFAKLAGVGVEKFSLGFGPKVVGKKIGETEYLISAFPLGGYVKMVGEGGEEGEAELSEEEKARSFAGKPPLKRIAIVAAGPCFNLVFAWLVFIVIFMIGVPATTTRIGEVVKDKPAARAGIATNDQILSINGKKVSRWDDMAAVIAESKGAPLEIEVKRGEQVKTFRVVPESRTGKNIFGETVTSPVIGIVAAGDTVIDRFGPVDALLKGSGQTWNFIELTVVSLVKIVERAVPLNTIGGPIMIAKMAGQQAEAGVVSFLAFMALLSINLGVLNLLPIPILDGGHLVFNFWELVFRRPVSMRAREIAQQVGLALLLGLMVLAFYNDIVRYIVGQG</sequence>
<keyword evidence="11" id="KW-0479">Metal-binding</keyword>
<evidence type="ECO:0000256" key="3">
    <source>
        <dbReference type="ARBA" id="ARBA00007931"/>
    </source>
</evidence>
<dbReference type="InterPro" id="IPR004387">
    <property type="entry name" value="Pept_M50_Zn"/>
</dbReference>
<keyword evidence="6 11" id="KW-0378">Hydrolase</keyword>
<dbReference type="Gene3D" id="2.30.42.10">
    <property type="match status" value="1"/>
</dbReference>
<reference evidence="13 14" key="1">
    <citation type="submission" date="2022-12" db="EMBL/GenBank/DDBJ databases">
        <title>Polyphasic characterization of Geotalea uranireducens NIT-SL11 newly isolated from a complex of sewage sludge and microbially reduced graphene oxide.</title>
        <authorList>
            <person name="Xie L."/>
            <person name="Yoshida N."/>
            <person name="Meng L."/>
        </authorList>
    </citation>
    <scope>NUCLEOTIDE SEQUENCE [LARGE SCALE GENOMIC DNA]</scope>
    <source>
        <strain evidence="13 14">NIT-SL11</strain>
    </source>
</reference>
<comment type="cofactor">
    <cofactor evidence="1 11">
        <name>Zn(2+)</name>
        <dbReference type="ChEBI" id="CHEBI:29105"/>
    </cofactor>
</comment>
<evidence type="ECO:0000256" key="5">
    <source>
        <dbReference type="ARBA" id="ARBA00022692"/>
    </source>
</evidence>
<comment type="similarity">
    <text evidence="3 11">Belongs to the peptidase M50B family.</text>
</comment>
<keyword evidence="7 11" id="KW-0862">Zinc</keyword>
<dbReference type="SMART" id="SM00228">
    <property type="entry name" value="PDZ"/>
    <property type="match status" value="1"/>
</dbReference>
<feature type="transmembrane region" description="Helical" evidence="11">
    <location>
        <begin position="329"/>
        <end position="347"/>
    </location>
</feature>
<dbReference type="Proteomes" id="UP001317705">
    <property type="component" value="Chromosome"/>
</dbReference>
<evidence type="ECO:0000256" key="7">
    <source>
        <dbReference type="ARBA" id="ARBA00022833"/>
    </source>
</evidence>
<feature type="transmembrane region" description="Helical" evidence="11">
    <location>
        <begin position="97"/>
        <end position="121"/>
    </location>
</feature>
<dbReference type="CDD" id="cd06163">
    <property type="entry name" value="S2P-M50_PDZ_RseP-like"/>
    <property type="match status" value="1"/>
</dbReference>
<dbReference type="InterPro" id="IPR008915">
    <property type="entry name" value="Peptidase_M50"/>
</dbReference>
<feature type="domain" description="PDZ" evidence="12">
    <location>
        <begin position="111"/>
        <end position="184"/>
    </location>
</feature>
<dbReference type="PANTHER" id="PTHR42837:SF2">
    <property type="entry name" value="MEMBRANE METALLOPROTEASE ARASP2, CHLOROPLASTIC-RELATED"/>
    <property type="match status" value="1"/>
</dbReference>
<feature type="transmembrane region" description="Helical" evidence="11">
    <location>
        <begin position="279"/>
        <end position="304"/>
    </location>
</feature>
<evidence type="ECO:0000256" key="10">
    <source>
        <dbReference type="ARBA" id="ARBA00023136"/>
    </source>
</evidence>
<keyword evidence="8 11" id="KW-1133">Transmembrane helix</keyword>
<name>A0ABM8EM66_9BACT</name>
<dbReference type="Pfam" id="PF02163">
    <property type="entry name" value="Peptidase_M50"/>
    <property type="match status" value="1"/>
</dbReference>
<dbReference type="NCBIfam" id="TIGR00054">
    <property type="entry name" value="RIP metalloprotease RseP"/>
    <property type="match status" value="1"/>
</dbReference>
<accession>A0ABM8EM66</accession>
<dbReference type="InterPro" id="IPR036034">
    <property type="entry name" value="PDZ_sf"/>
</dbReference>
<dbReference type="GO" id="GO:0008237">
    <property type="term" value="F:metallopeptidase activity"/>
    <property type="evidence" value="ECO:0007669"/>
    <property type="project" value="UniProtKB-KW"/>
</dbReference>
<dbReference type="InterPro" id="IPR001478">
    <property type="entry name" value="PDZ"/>
</dbReference>
<evidence type="ECO:0000256" key="1">
    <source>
        <dbReference type="ARBA" id="ARBA00001947"/>
    </source>
</evidence>
<dbReference type="Pfam" id="PF17820">
    <property type="entry name" value="PDZ_6"/>
    <property type="match status" value="1"/>
</dbReference>
<dbReference type="EMBL" id="AP027151">
    <property type="protein sequence ID" value="BDV43515.1"/>
    <property type="molecule type" value="Genomic_DNA"/>
</dbReference>
<dbReference type="CDD" id="cd23081">
    <property type="entry name" value="cpPDZ_EcRseP-like"/>
    <property type="match status" value="1"/>
</dbReference>
<evidence type="ECO:0000256" key="6">
    <source>
        <dbReference type="ARBA" id="ARBA00022801"/>
    </source>
</evidence>
<evidence type="ECO:0000259" key="12">
    <source>
        <dbReference type="SMART" id="SM00228"/>
    </source>
</evidence>
<protein>
    <recommendedName>
        <fullName evidence="11">Zinc metalloprotease</fullName>
        <ecNumber evidence="11">3.4.24.-</ecNumber>
    </recommendedName>
</protein>